<evidence type="ECO:0000313" key="2">
    <source>
        <dbReference type="Proteomes" id="UP000678895"/>
    </source>
</evidence>
<dbReference type="AlphaFoldDB" id="A0A919Y388"/>
<dbReference type="EMBL" id="BORS01000014">
    <property type="protein sequence ID" value="GIO44091.1"/>
    <property type="molecule type" value="Genomic_DNA"/>
</dbReference>
<evidence type="ECO:0000313" key="1">
    <source>
        <dbReference type="EMBL" id="GIO44091.1"/>
    </source>
</evidence>
<reference evidence="1" key="1">
    <citation type="submission" date="2021-03" db="EMBL/GenBank/DDBJ databases">
        <title>Antimicrobial resistance genes in bacteria isolated from Japanese honey, and their potential for conferring macrolide and lincosamide resistance in the American foulbrood pathogen Paenibacillus larvae.</title>
        <authorList>
            <person name="Okamoto M."/>
            <person name="Kumagai M."/>
            <person name="Kanamori H."/>
            <person name="Takamatsu D."/>
        </authorList>
    </citation>
    <scope>NUCLEOTIDE SEQUENCE</scope>
    <source>
        <strain evidence="1">J41TS4</strain>
    </source>
</reference>
<keyword evidence="2" id="KW-1185">Reference proteome</keyword>
<name>A0A919Y388_9BACL</name>
<dbReference type="Proteomes" id="UP000678895">
    <property type="component" value="Unassembled WGS sequence"/>
</dbReference>
<proteinExistence type="predicted"/>
<gene>
    <name evidence="1" type="ORF">J41TS4_38490</name>
</gene>
<sequence>MNKQDKEIKHAYSIIIAQPFYGTQESGAAKKEDNAKAATKKEGCIFTVYRPFSRDLYGHWGFGHTLAVSNSVRQQYALSDGGYADHDAAPSLG</sequence>
<accession>A0A919Y388</accession>
<protein>
    <submittedName>
        <fullName evidence="1">Uncharacterized protein</fullName>
    </submittedName>
</protein>
<organism evidence="1 2">
    <name type="scientific">Paenibacillus apis</name>
    <dbReference type="NCBI Taxonomy" id="1792174"/>
    <lineage>
        <taxon>Bacteria</taxon>
        <taxon>Bacillati</taxon>
        <taxon>Bacillota</taxon>
        <taxon>Bacilli</taxon>
        <taxon>Bacillales</taxon>
        <taxon>Paenibacillaceae</taxon>
        <taxon>Paenibacillus</taxon>
    </lineage>
</organism>
<comment type="caution">
    <text evidence="1">The sequence shown here is derived from an EMBL/GenBank/DDBJ whole genome shotgun (WGS) entry which is preliminary data.</text>
</comment>